<dbReference type="KEGG" id="llh:I41_51450"/>
<feature type="transmembrane region" description="Helical" evidence="1">
    <location>
        <begin position="127"/>
        <end position="148"/>
    </location>
</feature>
<dbReference type="PROSITE" id="PS51257">
    <property type="entry name" value="PROKAR_LIPOPROTEIN"/>
    <property type="match status" value="1"/>
</dbReference>
<dbReference type="EMBL" id="CP036339">
    <property type="protein sequence ID" value="QDT75900.1"/>
    <property type="molecule type" value="Genomic_DNA"/>
</dbReference>
<protein>
    <submittedName>
        <fullName evidence="2">Uncharacterized protein</fullName>
    </submittedName>
</protein>
<dbReference type="OrthoDB" id="297026at2"/>
<dbReference type="RefSeq" id="WP_145435668.1">
    <property type="nucleotide sequence ID" value="NZ_CP036339.1"/>
</dbReference>
<evidence type="ECO:0000313" key="3">
    <source>
        <dbReference type="Proteomes" id="UP000317909"/>
    </source>
</evidence>
<sequence length="149" mass="16081">MLTYVRYALATICFAASVACLALWCDTILDERRLSVSYVSTSLNVMLHAADGIGNIQLSRSRLGTSVVGEWRFTSSHFSGRASQLHWTGGHEGALGRTRTGVFFPLWYAALLFALAGVASLRVGRRFTLRSAIIATTVVAGLLGMAVIL</sequence>
<keyword evidence="1" id="KW-1133">Transmembrane helix</keyword>
<feature type="transmembrane region" description="Helical" evidence="1">
    <location>
        <begin position="102"/>
        <end position="121"/>
    </location>
</feature>
<dbReference type="Proteomes" id="UP000317909">
    <property type="component" value="Chromosome"/>
</dbReference>
<keyword evidence="1" id="KW-0472">Membrane</keyword>
<feature type="transmembrane region" description="Helical" evidence="1">
    <location>
        <begin position="6"/>
        <end position="25"/>
    </location>
</feature>
<reference evidence="2 3" key="1">
    <citation type="submission" date="2019-02" db="EMBL/GenBank/DDBJ databases">
        <title>Deep-cultivation of Planctomycetes and their phenomic and genomic characterization uncovers novel biology.</title>
        <authorList>
            <person name="Wiegand S."/>
            <person name="Jogler M."/>
            <person name="Boedeker C."/>
            <person name="Pinto D."/>
            <person name="Vollmers J."/>
            <person name="Rivas-Marin E."/>
            <person name="Kohn T."/>
            <person name="Peeters S.H."/>
            <person name="Heuer A."/>
            <person name="Rast P."/>
            <person name="Oberbeckmann S."/>
            <person name="Bunk B."/>
            <person name="Jeske O."/>
            <person name="Meyerdierks A."/>
            <person name="Storesund J.E."/>
            <person name="Kallscheuer N."/>
            <person name="Luecker S."/>
            <person name="Lage O.M."/>
            <person name="Pohl T."/>
            <person name="Merkel B.J."/>
            <person name="Hornburger P."/>
            <person name="Mueller R.-W."/>
            <person name="Bruemmer F."/>
            <person name="Labrenz M."/>
            <person name="Spormann A.M."/>
            <person name="Op den Camp H."/>
            <person name="Overmann J."/>
            <person name="Amann R."/>
            <person name="Jetten M.S.M."/>
            <person name="Mascher T."/>
            <person name="Medema M.H."/>
            <person name="Devos D.P."/>
            <person name="Kaster A.-K."/>
            <person name="Ovreas L."/>
            <person name="Rohde M."/>
            <person name="Galperin M.Y."/>
            <person name="Jogler C."/>
        </authorList>
    </citation>
    <scope>NUCLEOTIDE SEQUENCE [LARGE SCALE GENOMIC DNA]</scope>
    <source>
        <strain evidence="2 3">I41</strain>
    </source>
</reference>
<proteinExistence type="predicted"/>
<gene>
    <name evidence="2" type="ORF">I41_51450</name>
</gene>
<dbReference type="AlphaFoldDB" id="A0A517U5Q9"/>
<name>A0A517U5Q9_9BACT</name>
<keyword evidence="1" id="KW-0812">Transmembrane</keyword>
<evidence type="ECO:0000313" key="2">
    <source>
        <dbReference type="EMBL" id="QDT75900.1"/>
    </source>
</evidence>
<evidence type="ECO:0000256" key="1">
    <source>
        <dbReference type="SAM" id="Phobius"/>
    </source>
</evidence>
<organism evidence="2 3">
    <name type="scientific">Lacipirellula limnantheis</name>
    <dbReference type="NCBI Taxonomy" id="2528024"/>
    <lineage>
        <taxon>Bacteria</taxon>
        <taxon>Pseudomonadati</taxon>
        <taxon>Planctomycetota</taxon>
        <taxon>Planctomycetia</taxon>
        <taxon>Pirellulales</taxon>
        <taxon>Lacipirellulaceae</taxon>
        <taxon>Lacipirellula</taxon>
    </lineage>
</organism>
<accession>A0A517U5Q9</accession>
<keyword evidence="3" id="KW-1185">Reference proteome</keyword>